<dbReference type="SUPFAM" id="SSF57184">
    <property type="entry name" value="Growth factor receptor domain"/>
    <property type="match status" value="1"/>
</dbReference>
<dbReference type="Gene3D" id="3.40.190.10">
    <property type="entry name" value="Periplasmic binding protein-like II"/>
    <property type="match status" value="1"/>
</dbReference>
<comment type="caution">
    <text evidence="3">The sequence shown here is derived from an EMBL/GenBank/DDBJ whole genome shotgun (WGS) entry which is preliminary data.</text>
</comment>
<feature type="transmembrane region" description="Helical" evidence="1">
    <location>
        <begin position="728"/>
        <end position="751"/>
    </location>
</feature>
<keyword evidence="1" id="KW-0812">Transmembrane</keyword>
<keyword evidence="1" id="KW-0472">Membrane</keyword>
<dbReference type="Gene3D" id="3.40.190.100">
    <property type="entry name" value="Glycine betaine-binding periplasmic protein, domain 2"/>
    <property type="match status" value="1"/>
</dbReference>
<feature type="transmembrane region" description="Helical" evidence="1">
    <location>
        <begin position="633"/>
        <end position="656"/>
    </location>
</feature>
<feature type="transmembrane region" description="Helical" evidence="1">
    <location>
        <begin position="894"/>
        <end position="911"/>
    </location>
</feature>
<feature type="transmembrane region" description="Helical" evidence="1">
    <location>
        <begin position="918"/>
        <end position="939"/>
    </location>
</feature>
<accession>A0ABP0PDH4</accession>
<dbReference type="EMBL" id="CAXAMN010022806">
    <property type="protein sequence ID" value="CAK9072755.1"/>
    <property type="molecule type" value="Genomic_DNA"/>
</dbReference>
<gene>
    <name evidence="3" type="ORF">CCMP2556_LOCUS35798</name>
</gene>
<dbReference type="PANTHER" id="PTHR46967:SF2">
    <property type="entry name" value="SUSHI, VON WILLEBRAND FACTOR TYPE A, EGF AND PENTRAXIN DOMAIN-CONTAINING PROTEIN 1-LIKE"/>
    <property type="match status" value="1"/>
</dbReference>
<sequence length="1396" mass="154705">MFLLAWLLFLGADAQTCLPDAIPREQRQNISMNGVSMPIGITFGDWDSAKVMGEVYGILTSEVLGYHTQKQLRAGSSDNLHCLGGCPVTAGLLENCTWPPLCHVALENWEGSFASTSWLQKEEALGERRPKNLGSLGYLGIDGLYVLGIARRKSRADTGIHMSYYGNLNASWFHPEKYAANISEVDLNDLATCADGVDLGYPLTAEIYLAITGDSLGVRTDPASGRIMMNCWQEKWFLSAACRDVPSSCIAAVTAGQGWGIREMSQQAFFHNMPLAFATAADYATYLRINKDLQSMAYWWSPDSSFVLYEPALVELPPYSKSEYKQNLFQSQNEASVLATHVAAGFDLAADRAYGLARNVRISDSDMQALLLILAQTAASDYWGTACTWLQANRNFWAEWIPDKTVCSIGKGLVNLQGDFVMSRADAVDCAICPAGRTSLKSMETRICRPCAPGSFQNTFGSSECRLCELGTIAQADGATRCEPCGLGEYANSSGMSSCYRCGSGSGQESWWTTSQEVTSEGKLVVIQLQGATSQSFCRCDRGSFLWQGRCEECSEGSSCPGANRLELLPGYFSKPSAPLEVYNCFDQRICPGGPPGTCAANRDESGFACVNCKEGFREGSDRQCELCTDGDFFFFALVIVLLLGAVAFLYLMLLYESISKQPSSMLVIASGFQQLITMVQILSVLRRFEIDWREPFASILVFLEVLSVDLDMLSISCVATLSSVALFSFRALLIPLLMLVALIVHLCYLCWSRSRNFRWSNLLRTAGSIFLIFFIVLFSMLLAPFQCNSHPNGAYTVKRYKTVFCDGESEHVTMFVIGGFSCLMPIFFLAVCTWIVTVELPRRVARSDAQFLSSCSFLTKRFRPGMEIASVFFLIRNALVVMCPLVTSTPGQLLMMSIILYINLTLVAYYKPWRFTICNWLDNFLLGGMLVILDMGSISVKDSDPQVTILVVMLFLSMMIASILGTMGLGMYRYFQQKYQKQFRYFLCHQKNATGSMARLLKMELELRLPKTKTFIDCDDLNDLTRLFSYVGQDTETFLVLCSPAILTRKWCVGEMVTARANGVHTLLLTWPQFIKPDENFIENYPRIVPDINELTKYGISMEDVAETFRWLNERDCQTMPENITPTTSHAMVSDLVAASRTSGGRKSRPLRGPSHFTELTTNFPVLVDPQDTEAMATALVLLSLLKPRLLGTSLPLPSVLPAGKEVSEKALLSMVICSNQCFKSEHIQKWLLQACRRPECCMIPVIAEDAFLLPTAPFFAELRAAAVLEESQLMLYVMVIGALFQEIAVVFVPQNYSSTQQDLELRADQAALRLMAELQPLAVKLGKLETRLSARGEGGAKSIDAEVAALLVEERPAEDGSRHKEVGPPALEHLSKDDDYLVDFPPAPVVAEKL</sequence>
<keyword evidence="1" id="KW-1133">Transmembrane helix</keyword>
<dbReference type="PANTHER" id="PTHR46967">
    <property type="entry name" value="INSULIN-LIKE GROWTH FACTOR BINDING PROTEIN,N-TERMINAL"/>
    <property type="match status" value="1"/>
</dbReference>
<proteinExistence type="predicted"/>
<evidence type="ECO:0000313" key="4">
    <source>
        <dbReference type="Proteomes" id="UP001642484"/>
    </source>
</evidence>
<feature type="transmembrane region" description="Helical" evidence="1">
    <location>
        <begin position="951"/>
        <end position="976"/>
    </location>
</feature>
<feature type="transmembrane region" description="Helical" evidence="1">
    <location>
        <begin position="869"/>
        <end position="888"/>
    </location>
</feature>
<feature type="transmembrane region" description="Helical" evidence="1">
    <location>
        <begin position="813"/>
        <end position="837"/>
    </location>
</feature>
<keyword evidence="2" id="KW-0732">Signal</keyword>
<evidence type="ECO:0008006" key="5">
    <source>
        <dbReference type="Google" id="ProtNLM"/>
    </source>
</evidence>
<organism evidence="3 4">
    <name type="scientific">Durusdinium trenchii</name>
    <dbReference type="NCBI Taxonomy" id="1381693"/>
    <lineage>
        <taxon>Eukaryota</taxon>
        <taxon>Sar</taxon>
        <taxon>Alveolata</taxon>
        <taxon>Dinophyceae</taxon>
        <taxon>Suessiales</taxon>
        <taxon>Symbiodiniaceae</taxon>
        <taxon>Durusdinium</taxon>
    </lineage>
</organism>
<reference evidence="3 4" key="1">
    <citation type="submission" date="2024-02" db="EMBL/GenBank/DDBJ databases">
        <authorList>
            <person name="Chen Y."/>
            <person name="Shah S."/>
            <person name="Dougan E. K."/>
            <person name="Thang M."/>
            <person name="Chan C."/>
        </authorList>
    </citation>
    <scope>NUCLEOTIDE SEQUENCE [LARGE SCALE GENOMIC DNA]</scope>
</reference>
<evidence type="ECO:0000256" key="2">
    <source>
        <dbReference type="SAM" id="SignalP"/>
    </source>
</evidence>
<dbReference type="InterPro" id="IPR009030">
    <property type="entry name" value="Growth_fac_rcpt_cys_sf"/>
</dbReference>
<feature type="chain" id="PRO_5045712788" description="Tyrosine-protein kinase ephrin type A/B receptor-like domain-containing protein" evidence="2">
    <location>
        <begin position="20"/>
        <end position="1396"/>
    </location>
</feature>
<dbReference type="SMART" id="SM01411">
    <property type="entry name" value="Ephrin_rec_like"/>
    <property type="match status" value="2"/>
</dbReference>
<evidence type="ECO:0000256" key="1">
    <source>
        <dbReference type="SAM" id="Phobius"/>
    </source>
</evidence>
<evidence type="ECO:0000313" key="3">
    <source>
        <dbReference type="EMBL" id="CAK9072755.1"/>
    </source>
</evidence>
<dbReference type="Gene3D" id="2.10.50.10">
    <property type="entry name" value="Tumor Necrosis Factor Receptor, subunit A, domain 2"/>
    <property type="match status" value="1"/>
</dbReference>
<keyword evidence="4" id="KW-1185">Reference proteome</keyword>
<protein>
    <recommendedName>
        <fullName evidence="5">Tyrosine-protein kinase ephrin type A/B receptor-like domain-containing protein</fullName>
    </recommendedName>
</protein>
<dbReference type="Proteomes" id="UP001642484">
    <property type="component" value="Unassembled WGS sequence"/>
</dbReference>
<feature type="signal peptide" evidence="2">
    <location>
        <begin position="1"/>
        <end position="19"/>
    </location>
</feature>
<feature type="transmembrane region" description="Helical" evidence="1">
    <location>
        <begin position="763"/>
        <end position="784"/>
    </location>
</feature>
<name>A0ABP0PDH4_9DINO</name>